<proteinExistence type="predicted"/>
<dbReference type="PANTHER" id="PTHR34990:SF1">
    <property type="entry name" value="UDP-2,3-DIACYLGLUCOSAMINE HYDROLASE"/>
    <property type="match status" value="1"/>
</dbReference>
<dbReference type="GO" id="GO:0009245">
    <property type="term" value="P:lipid A biosynthetic process"/>
    <property type="evidence" value="ECO:0007669"/>
    <property type="project" value="TreeGrafter"/>
</dbReference>
<evidence type="ECO:0000256" key="1">
    <source>
        <dbReference type="ARBA" id="ARBA00022475"/>
    </source>
</evidence>
<dbReference type="GO" id="GO:0016020">
    <property type="term" value="C:membrane"/>
    <property type="evidence" value="ECO:0007669"/>
    <property type="project" value="GOC"/>
</dbReference>
<organism evidence="8 9">
    <name type="scientific">Flavilitoribacter nigricans (strain ATCC 23147 / DSM 23189 / NBRC 102662 / NCIMB 1420 / SS-2)</name>
    <name type="common">Lewinella nigricans</name>
    <dbReference type="NCBI Taxonomy" id="1122177"/>
    <lineage>
        <taxon>Bacteria</taxon>
        <taxon>Pseudomonadati</taxon>
        <taxon>Bacteroidota</taxon>
        <taxon>Saprospiria</taxon>
        <taxon>Saprospirales</taxon>
        <taxon>Lewinellaceae</taxon>
        <taxon>Flavilitoribacter</taxon>
    </lineage>
</organism>
<keyword evidence="9" id="KW-1185">Reference proteome</keyword>
<keyword evidence="5" id="KW-0472">Membrane</keyword>
<feature type="domain" description="Calcineurin-like phosphoesterase" evidence="7">
    <location>
        <begin position="6"/>
        <end position="209"/>
    </location>
</feature>
<evidence type="ECO:0000313" key="8">
    <source>
        <dbReference type="EMBL" id="PHN01190.1"/>
    </source>
</evidence>
<dbReference type="SUPFAM" id="SSF56300">
    <property type="entry name" value="Metallo-dependent phosphatases"/>
    <property type="match status" value="1"/>
</dbReference>
<keyword evidence="3" id="KW-0479">Metal-binding</keyword>
<dbReference type="InterPro" id="IPR029052">
    <property type="entry name" value="Metallo-depent_PP-like"/>
</dbReference>
<evidence type="ECO:0000256" key="2">
    <source>
        <dbReference type="ARBA" id="ARBA00022519"/>
    </source>
</evidence>
<sequence>MERRKTYFASDFHLGINGKLSSREREQQIVRWLEHIEGDAEAIYLVGDVFDFWFEYRTVVPRGFTRLLGKLATLRDQGIPIYFFTGNHDMWVFDYFEKELGIPTYREPIYREINGRTFLIGHGDGLGPGDHGYKFLKKVFANPVCQWLFARLHPNFGFFLAQYWSGRSRSANPGEERFLGAEREWLLQYSNEHLDEREVDYFIFGHRHLPIDHTLKNGRSRYINLGEWLQYNSYAVFDGEELELRFFEQPNPVVYGNKSETYVSKQ</sequence>
<protein>
    <submittedName>
        <fullName evidence="8">UDP-2,3-diacylglucosamine hydrolase</fullName>
    </submittedName>
</protein>
<dbReference type="InterPro" id="IPR043461">
    <property type="entry name" value="LpxH-like"/>
</dbReference>
<dbReference type="Pfam" id="PF00149">
    <property type="entry name" value="Metallophos"/>
    <property type="match status" value="1"/>
</dbReference>
<dbReference type="GO" id="GO:0046872">
    <property type="term" value="F:metal ion binding"/>
    <property type="evidence" value="ECO:0007669"/>
    <property type="project" value="UniProtKB-KW"/>
</dbReference>
<dbReference type="EMBL" id="PDUD01000060">
    <property type="protein sequence ID" value="PHN01190.1"/>
    <property type="molecule type" value="Genomic_DNA"/>
</dbReference>
<dbReference type="RefSeq" id="WP_099155385.1">
    <property type="nucleotide sequence ID" value="NZ_PDUD01000060.1"/>
</dbReference>
<dbReference type="AlphaFoldDB" id="A0A2D0MYD5"/>
<comment type="caution">
    <text evidence="8">The sequence shown here is derived from an EMBL/GenBank/DDBJ whole genome shotgun (WGS) entry which is preliminary data.</text>
</comment>
<accession>A0A2D0MYD5</accession>
<reference evidence="8 9" key="1">
    <citation type="submission" date="2017-10" db="EMBL/GenBank/DDBJ databases">
        <title>The draft genome sequence of Lewinella nigricans NBRC 102662.</title>
        <authorList>
            <person name="Wang K."/>
        </authorList>
    </citation>
    <scope>NUCLEOTIDE SEQUENCE [LARGE SCALE GENOMIC DNA]</scope>
    <source>
        <strain evidence="8 9">NBRC 102662</strain>
    </source>
</reference>
<evidence type="ECO:0000313" key="9">
    <source>
        <dbReference type="Proteomes" id="UP000223913"/>
    </source>
</evidence>
<keyword evidence="1" id="KW-1003">Cell membrane</keyword>
<evidence type="ECO:0000256" key="6">
    <source>
        <dbReference type="ARBA" id="ARBA00023211"/>
    </source>
</evidence>
<evidence type="ECO:0000256" key="4">
    <source>
        <dbReference type="ARBA" id="ARBA00022801"/>
    </source>
</evidence>
<keyword evidence="4 8" id="KW-0378">Hydrolase</keyword>
<gene>
    <name evidence="8" type="ORF">CRP01_38260</name>
</gene>
<keyword evidence="2" id="KW-0997">Cell inner membrane</keyword>
<dbReference type="Gene3D" id="3.60.21.10">
    <property type="match status" value="1"/>
</dbReference>
<evidence type="ECO:0000259" key="7">
    <source>
        <dbReference type="Pfam" id="PF00149"/>
    </source>
</evidence>
<name>A0A2D0MYD5_FLAN2</name>
<dbReference type="PANTHER" id="PTHR34990">
    <property type="entry name" value="UDP-2,3-DIACYLGLUCOSAMINE HYDROLASE-RELATED"/>
    <property type="match status" value="1"/>
</dbReference>
<keyword evidence="6" id="KW-0464">Manganese</keyword>
<dbReference type="CDD" id="cd07398">
    <property type="entry name" value="MPP_YbbF-LpxH"/>
    <property type="match status" value="1"/>
</dbReference>
<evidence type="ECO:0000256" key="3">
    <source>
        <dbReference type="ARBA" id="ARBA00022723"/>
    </source>
</evidence>
<evidence type="ECO:0000256" key="5">
    <source>
        <dbReference type="ARBA" id="ARBA00023136"/>
    </source>
</evidence>
<dbReference type="OrthoDB" id="9802481at2"/>
<dbReference type="InterPro" id="IPR004843">
    <property type="entry name" value="Calcineurin-like_PHP"/>
</dbReference>
<dbReference type="GO" id="GO:0008758">
    <property type="term" value="F:UDP-2,3-diacylglucosamine hydrolase activity"/>
    <property type="evidence" value="ECO:0007669"/>
    <property type="project" value="TreeGrafter"/>
</dbReference>
<dbReference type="Proteomes" id="UP000223913">
    <property type="component" value="Unassembled WGS sequence"/>
</dbReference>